<comment type="similarity">
    <text evidence="2 8">Belongs to the pantothenate synthetase family.</text>
</comment>
<evidence type="ECO:0000256" key="7">
    <source>
        <dbReference type="ARBA" id="ARBA00048258"/>
    </source>
</evidence>
<evidence type="ECO:0000256" key="2">
    <source>
        <dbReference type="ARBA" id="ARBA00009256"/>
    </source>
</evidence>
<dbReference type="AlphaFoldDB" id="A0A934KLZ2"/>
<feature type="binding site" evidence="8">
    <location>
        <begin position="199"/>
        <end position="202"/>
    </location>
    <ligand>
        <name>ATP</name>
        <dbReference type="ChEBI" id="CHEBI:30616"/>
    </ligand>
</feature>
<organism evidence="9 10">
    <name type="scientific">Candidatus Amunia macphersoniae</name>
    <dbReference type="NCBI Taxonomy" id="3127014"/>
    <lineage>
        <taxon>Bacteria</taxon>
        <taxon>Bacillati</taxon>
        <taxon>Candidatus Dormiibacterota</taxon>
        <taxon>Candidatus Dormibacteria</taxon>
        <taxon>Candidatus Aeolococcales</taxon>
        <taxon>Candidatus Aeolococcaceae</taxon>
        <taxon>Candidatus Amunia</taxon>
    </lineage>
</organism>
<dbReference type="GO" id="GO:0005829">
    <property type="term" value="C:cytosol"/>
    <property type="evidence" value="ECO:0007669"/>
    <property type="project" value="TreeGrafter"/>
</dbReference>
<evidence type="ECO:0000256" key="5">
    <source>
        <dbReference type="ARBA" id="ARBA00022741"/>
    </source>
</evidence>
<feature type="binding site" evidence="8">
    <location>
        <begin position="43"/>
        <end position="50"/>
    </location>
    <ligand>
        <name>ATP</name>
        <dbReference type="ChEBI" id="CHEBI:30616"/>
    </ligand>
</feature>
<evidence type="ECO:0000256" key="1">
    <source>
        <dbReference type="ARBA" id="ARBA00004990"/>
    </source>
</evidence>
<dbReference type="InterPro" id="IPR042176">
    <property type="entry name" value="Pantoate_ligase_C"/>
</dbReference>
<dbReference type="Proteomes" id="UP000614410">
    <property type="component" value="Unassembled WGS sequence"/>
</dbReference>
<dbReference type="PANTHER" id="PTHR21299">
    <property type="entry name" value="CYTIDYLATE KINASE/PANTOATE-BETA-ALANINE LIGASE"/>
    <property type="match status" value="1"/>
</dbReference>
<evidence type="ECO:0000256" key="6">
    <source>
        <dbReference type="ARBA" id="ARBA00022840"/>
    </source>
</evidence>
<comment type="catalytic activity">
    <reaction evidence="7 8">
        <text>(R)-pantoate + beta-alanine + ATP = (R)-pantothenate + AMP + diphosphate + H(+)</text>
        <dbReference type="Rhea" id="RHEA:10912"/>
        <dbReference type="ChEBI" id="CHEBI:15378"/>
        <dbReference type="ChEBI" id="CHEBI:15980"/>
        <dbReference type="ChEBI" id="CHEBI:29032"/>
        <dbReference type="ChEBI" id="CHEBI:30616"/>
        <dbReference type="ChEBI" id="CHEBI:33019"/>
        <dbReference type="ChEBI" id="CHEBI:57966"/>
        <dbReference type="ChEBI" id="CHEBI:456215"/>
        <dbReference type="EC" id="6.3.2.1"/>
    </reaction>
</comment>
<dbReference type="SUPFAM" id="SSF52374">
    <property type="entry name" value="Nucleotidylyl transferase"/>
    <property type="match status" value="1"/>
</dbReference>
<comment type="subunit">
    <text evidence="8">Homodimer.</text>
</comment>
<sequence length="320" mass="34113">MPTATAESRPAEPPRRLTTPDELRRWSERCRAAGLSVGLVPTMGALHAGHASLLRRARTDCDRVVASIFVNPCQFGAPEDLDSYPRTPDEDLAALTAERVDAVFMPSVEAMFGSRGPLTKVLVDPNLTGVLEGLHRPGHFDGVALVVTKLLVACRPHRAYFGQKDTQQCAVVRRLAADLDTGVEIVVCPVIRDRDGLALSSRNVHLSSEERSRALSLPAGLSAAVTAFGGGERHAAALCALAREPMERAGAAIDYVEAVDPNSLRPVDETRPGCQILIAGRIGSTRLIDVIRLGFDAAPLKGVGPDRSQIPGADGLQGRD</sequence>
<dbReference type="InterPro" id="IPR003721">
    <property type="entry name" value="Pantoate_ligase"/>
</dbReference>
<dbReference type="EC" id="6.3.2.1" evidence="8"/>
<feature type="binding site" evidence="8">
    <location>
        <position position="74"/>
    </location>
    <ligand>
        <name>beta-alanine</name>
        <dbReference type="ChEBI" id="CHEBI:57966"/>
    </ligand>
</feature>
<dbReference type="GO" id="GO:0005524">
    <property type="term" value="F:ATP binding"/>
    <property type="evidence" value="ECO:0007669"/>
    <property type="project" value="UniProtKB-KW"/>
</dbReference>
<dbReference type="GO" id="GO:0015940">
    <property type="term" value="P:pantothenate biosynthetic process"/>
    <property type="evidence" value="ECO:0007669"/>
    <property type="project" value="UniProtKB-UniRule"/>
</dbReference>
<dbReference type="HAMAP" id="MF_00158">
    <property type="entry name" value="PanC"/>
    <property type="match status" value="1"/>
</dbReference>
<keyword evidence="5 8" id="KW-0547">Nucleotide-binding</keyword>
<proteinExistence type="inferred from homology"/>
<feature type="binding site" evidence="8">
    <location>
        <position position="74"/>
    </location>
    <ligand>
        <name>(R)-pantoate</name>
        <dbReference type="ChEBI" id="CHEBI:15980"/>
    </ligand>
</feature>
<dbReference type="NCBIfam" id="TIGR00018">
    <property type="entry name" value="panC"/>
    <property type="match status" value="1"/>
</dbReference>
<feature type="active site" description="Proton donor" evidence="8">
    <location>
        <position position="50"/>
    </location>
</feature>
<name>A0A934KLZ2_9BACT</name>
<evidence type="ECO:0000256" key="4">
    <source>
        <dbReference type="ARBA" id="ARBA00022655"/>
    </source>
</evidence>
<comment type="subcellular location">
    <subcellularLocation>
        <location evidence="8">Cytoplasm</location>
    </subcellularLocation>
</comment>
<keyword evidence="4 8" id="KW-0566">Pantothenate biosynthesis</keyword>
<feature type="binding site" evidence="8">
    <location>
        <position position="191"/>
    </location>
    <ligand>
        <name>ATP</name>
        <dbReference type="ChEBI" id="CHEBI:30616"/>
    </ligand>
</feature>
<evidence type="ECO:0000313" key="9">
    <source>
        <dbReference type="EMBL" id="MBJ7609273.1"/>
    </source>
</evidence>
<comment type="pathway">
    <text evidence="1 8">Cofactor biosynthesis; (R)-pantothenate biosynthesis; (R)-pantothenate from (R)-pantoate and beta-alanine: step 1/1.</text>
</comment>
<dbReference type="InterPro" id="IPR014729">
    <property type="entry name" value="Rossmann-like_a/b/a_fold"/>
</dbReference>
<dbReference type="PANTHER" id="PTHR21299:SF1">
    <property type="entry name" value="PANTOATE--BETA-ALANINE LIGASE"/>
    <property type="match status" value="1"/>
</dbReference>
<dbReference type="EMBL" id="JAEKNN010000033">
    <property type="protein sequence ID" value="MBJ7609273.1"/>
    <property type="molecule type" value="Genomic_DNA"/>
</dbReference>
<feature type="binding site" evidence="8">
    <location>
        <begin position="162"/>
        <end position="165"/>
    </location>
    <ligand>
        <name>ATP</name>
        <dbReference type="ChEBI" id="CHEBI:30616"/>
    </ligand>
</feature>
<dbReference type="Pfam" id="PF02569">
    <property type="entry name" value="Pantoate_ligase"/>
    <property type="match status" value="1"/>
</dbReference>
<dbReference type="Gene3D" id="3.30.1300.10">
    <property type="entry name" value="Pantoate-beta-alanine ligase, C-terminal domain"/>
    <property type="match status" value="1"/>
</dbReference>
<keyword evidence="6 8" id="KW-0067">ATP-binding</keyword>
<keyword evidence="3 8" id="KW-0436">Ligase</keyword>
<keyword evidence="8" id="KW-0963">Cytoplasm</keyword>
<evidence type="ECO:0000313" key="10">
    <source>
        <dbReference type="Proteomes" id="UP000614410"/>
    </source>
</evidence>
<comment type="miscellaneous">
    <text evidence="8">The reaction proceeds by a bi uni uni bi ping pong mechanism.</text>
</comment>
<dbReference type="GO" id="GO:0004592">
    <property type="term" value="F:pantoate-beta-alanine ligase activity"/>
    <property type="evidence" value="ECO:0007669"/>
    <property type="project" value="UniProtKB-UniRule"/>
</dbReference>
<accession>A0A934KLZ2</accession>
<evidence type="ECO:0000256" key="3">
    <source>
        <dbReference type="ARBA" id="ARBA00022598"/>
    </source>
</evidence>
<comment type="caution">
    <text evidence="9">The sequence shown here is derived from an EMBL/GenBank/DDBJ whole genome shotgun (WGS) entry which is preliminary data.</text>
</comment>
<gene>
    <name evidence="8" type="primary">panC</name>
    <name evidence="9" type="ORF">JF887_07560</name>
</gene>
<feature type="binding site" evidence="8">
    <location>
        <position position="168"/>
    </location>
    <ligand>
        <name>(R)-pantoate</name>
        <dbReference type="ChEBI" id="CHEBI:15980"/>
    </ligand>
</feature>
<evidence type="ECO:0000256" key="8">
    <source>
        <dbReference type="HAMAP-Rule" id="MF_00158"/>
    </source>
</evidence>
<reference evidence="9 10" key="1">
    <citation type="submission" date="2020-10" db="EMBL/GenBank/DDBJ databases">
        <title>Ca. Dormibacterota MAGs.</title>
        <authorList>
            <person name="Montgomery K."/>
        </authorList>
    </citation>
    <scope>NUCLEOTIDE SEQUENCE [LARGE SCALE GENOMIC DNA]</scope>
    <source>
        <strain evidence="9">Mitchell_Peninsula_5</strain>
    </source>
</reference>
<comment type="function">
    <text evidence="8">Catalyzes the condensation of pantoate with beta-alanine in an ATP-dependent reaction via a pantoyl-adenylate intermediate.</text>
</comment>
<protein>
    <recommendedName>
        <fullName evidence="8">Pantothenate synthetase</fullName>
        <shortName evidence="8">PS</shortName>
        <ecNumber evidence="8">6.3.2.1</ecNumber>
    </recommendedName>
    <alternativeName>
        <fullName evidence="8">Pantoate--beta-alanine ligase</fullName>
    </alternativeName>
    <alternativeName>
        <fullName evidence="8">Pantoate-activating enzyme</fullName>
    </alternativeName>
</protein>
<dbReference type="CDD" id="cd00560">
    <property type="entry name" value="PanC"/>
    <property type="match status" value="1"/>
</dbReference>
<dbReference type="Gene3D" id="3.40.50.620">
    <property type="entry name" value="HUPs"/>
    <property type="match status" value="1"/>
</dbReference>